<keyword evidence="5" id="KW-0813">Transport</keyword>
<dbReference type="GO" id="GO:0009977">
    <property type="term" value="F:proton motive force dependent protein transmembrane transporter activity"/>
    <property type="evidence" value="ECO:0007669"/>
    <property type="project" value="TreeGrafter"/>
</dbReference>
<evidence type="ECO:0000256" key="5">
    <source>
        <dbReference type="HAMAP-Rule" id="MF_00902"/>
    </source>
</evidence>
<feature type="transmembrane region" description="Helical" evidence="5">
    <location>
        <begin position="142"/>
        <end position="161"/>
    </location>
</feature>
<keyword evidence="5" id="KW-0811">Translocation</keyword>
<feature type="transmembrane region" description="Helical" evidence="5">
    <location>
        <begin position="100"/>
        <end position="121"/>
    </location>
</feature>
<dbReference type="GO" id="GO:0033281">
    <property type="term" value="C:TAT protein transport complex"/>
    <property type="evidence" value="ECO:0007669"/>
    <property type="project" value="UniProtKB-UniRule"/>
</dbReference>
<dbReference type="AlphaFoldDB" id="A0A1I5YLH7"/>
<keyword evidence="5" id="KW-1003">Cell membrane</keyword>
<organism evidence="6 7">
    <name type="scientific">Parafilimonas terrae</name>
    <dbReference type="NCBI Taxonomy" id="1465490"/>
    <lineage>
        <taxon>Bacteria</taxon>
        <taxon>Pseudomonadati</taxon>
        <taxon>Bacteroidota</taxon>
        <taxon>Chitinophagia</taxon>
        <taxon>Chitinophagales</taxon>
        <taxon>Chitinophagaceae</taxon>
        <taxon>Parafilimonas</taxon>
    </lineage>
</organism>
<feature type="transmembrane region" description="Helical" evidence="5">
    <location>
        <begin position="33"/>
        <end position="51"/>
    </location>
</feature>
<dbReference type="Pfam" id="PF00902">
    <property type="entry name" value="TatC"/>
    <property type="match status" value="1"/>
</dbReference>
<feature type="transmembrane region" description="Helical" evidence="5">
    <location>
        <begin position="196"/>
        <end position="218"/>
    </location>
</feature>
<name>A0A1I5YLH7_9BACT</name>
<dbReference type="GO" id="GO:0065002">
    <property type="term" value="P:intracellular protein transmembrane transport"/>
    <property type="evidence" value="ECO:0007669"/>
    <property type="project" value="TreeGrafter"/>
</dbReference>
<comment type="subunit">
    <text evidence="5">Forms a complex with TatA.</text>
</comment>
<comment type="similarity">
    <text evidence="5">Belongs to the TatC family.</text>
</comment>
<dbReference type="STRING" id="1465490.SAMN05444277_1137"/>
<dbReference type="InterPro" id="IPR002033">
    <property type="entry name" value="TatC"/>
</dbReference>
<keyword evidence="5" id="KW-0653">Protein transport</keyword>
<comment type="subcellular location">
    <subcellularLocation>
        <location evidence="5">Cell membrane</location>
        <topology evidence="5">Multi-pass membrane protein</topology>
    </subcellularLocation>
    <subcellularLocation>
        <location evidence="1">Membrane</location>
        <topology evidence="1">Multi-pass membrane protein</topology>
    </subcellularLocation>
</comment>
<sequence length="285" mass="32588">MTEGFIGRRNQGKGEMAFVDHLEELRWHIVRSLIAVLFFAALIFIKIQWVFDNIISGPINPDFISYRVICNLSHKLGLGDGLCLAPVNVKMQTTTFGGQFFSSFSIAFVGGLIIAFPYIFWEFWRFVKPALKPRELKGTRFVIFWISFFFFFGAAFGYFVLGPFTFNFLATFQVSALNTVQTQPTINDYIDNLTNLILGCGIAYELPVLTYALTKVGIITPHFLRRSRKYALVVLLVIAAIITPSPDWYSQTIVFLPLFGLYELGVYLSARVYKREKQKEAEEWS</sequence>
<dbReference type="EMBL" id="FOXQ01000013">
    <property type="protein sequence ID" value="SFQ45091.1"/>
    <property type="molecule type" value="Genomic_DNA"/>
</dbReference>
<feature type="transmembrane region" description="Helical" evidence="5">
    <location>
        <begin position="252"/>
        <end position="270"/>
    </location>
</feature>
<accession>A0A1I5YLH7</accession>
<evidence type="ECO:0000256" key="2">
    <source>
        <dbReference type="ARBA" id="ARBA00022692"/>
    </source>
</evidence>
<protein>
    <recommendedName>
        <fullName evidence="5">Sec-independent protein translocase protein TatC</fullName>
    </recommendedName>
</protein>
<dbReference type="RefSeq" id="WP_090661660.1">
    <property type="nucleotide sequence ID" value="NZ_FOXQ01000013.1"/>
</dbReference>
<evidence type="ECO:0000256" key="4">
    <source>
        <dbReference type="ARBA" id="ARBA00023136"/>
    </source>
</evidence>
<dbReference type="NCBIfam" id="TIGR00945">
    <property type="entry name" value="tatC"/>
    <property type="match status" value="1"/>
</dbReference>
<feature type="transmembrane region" description="Helical" evidence="5">
    <location>
        <begin position="230"/>
        <end position="246"/>
    </location>
</feature>
<dbReference type="PANTHER" id="PTHR30371:SF0">
    <property type="entry name" value="SEC-INDEPENDENT PROTEIN TRANSLOCASE PROTEIN TATC, CHLOROPLASTIC-RELATED"/>
    <property type="match status" value="1"/>
</dbReference>
<keyword evidence="2 5" id="KW-0812">Transmembrane</keyword>
<dbReference type="PRINTS" id="PR01840">
    <property type="entry name" value="TATCFAMILY"/>
</dbReference>
<proteinExistence type="inferred from homology"/>
<evidence type="ECO:0000256" key="1">
    <source>
        <dbReference type="ARBA" id="ARBA00004141"/>
    </source>
</evidence>
<keyword evidence="3 5" id="KW-1133">Transmembrane helix</keyword>
<evidence type="ECO:0000313" key="7">
    <source>
        <dbReference type="Proteomes" id="UP000199031"/>
    </source>
</evidence>
<reference evidence="6 7" key="1">
    <citation type="submission" date="2016-10" db="EMBL/GenBank/DDBJ databases">
        <authorList>
            <person name="de Groot N.N."/>
        </authorList>
    </citation>
    <scope>NUCLEOTIDE SEQUENCE [LARGE SCALE GENOMIC DNA]</scope>
    <source>
        <strain evidence="6 7">DSM 28286</strain>
    </source>
</reference>
<keyword evidence="4 5" id="KW-0472">Membrane</keyword>
<dbReference type="GO" id="GO:0043953">
    <property type="term" value="P:protein transport by the Tat complex"/>
    <property type="evidence" value="ECO:0007669"/>
    <property type="project" value="UniProtKB-UniRule"/>
</dbReference>
<gene>
    <name evidence="5" type="primary">tatC</name>
    <name evidence="6" type="ORF">SAMN05444277_1137</name>
</gene>
<dbReference type="HAMAP" id="MF_00902">
    <property type="entry name" value="TatC"/>
    <property type="match status" value="1"/>
</dbReference>
<keyword evidence="7" id="KW-1185">Reference proteome</keyword>
<evidence type="ECO:0000256" key="3">
    <source>
        <dbReference type="ARBA" id="ARBA00022989"/>
    </source>
</evidence>
<dbReference type="OrthoDB" id="9777044at2"/>
<comment type="function">
    <text evidence="5">Part of the twin-arginine translocation (Tat) system that transports large folded proteins containing a characteristic twin-arginine motif in their signal peptide across membranes.</text>
</comment>
<dbReference type="PANTHER" id="PTHR30371">
    <property type="entry name" value="SEC-INDEPENDENT PROTEIN TRANSLOCASE PROTEIN TATC"/>
    <property type="match status" value="1"/>
</dbReference>
<dbReference type="Proteomes" id="UP000199031">
    <property type="component" value="Unassembled WGS sequence"/>
</dbReference>
<evidence type="ECO:0000313" key="6">
    <source>
        <dbReference type="EMBL" id="SFQ45091.1"/>
    </source>
</evidence>